<dbReference type="RefSeq" id="WP_090879769.1">
    <property type="nucleotide sequence ID" value="NZ_FMXQ01000010.1"/>
</dbReference>
<dbReference type="InterPro" id="IPR017537">
    <property type="entry name" value="Peptidase_M42_hydrolase"/>
</dbReference>
<dbReference type="PANTHER" id="PTHR32481">
    <property type="entry name" value="AMINOPEPTIDASE"/>
    <property type="match status" value="1"/>
</dbReference>
<dbReference type="PANTHER" id="PTHR32481:SF7">
    <property type="entry name" value="AMINOPEPTIDASE YHFE-RELATED"/>
    <property type="match status" value="1"/>
</dbReference>
<evidence type="ECO:0000256" key="3">
    <source>
        <dbReference type="ARBA" id="ARBA00022670"/>
    </source>
</evidence>
<dbReference type="SUPFAM" id="SSF101821">
    <property type="entry name" value="Aminopeptidase/glucanase lid domain"/>
    <property type="match status" value="1"/>
</dbReference>
<dbReference type="InterPro" id="IPR051464">
    <property type="entry name" value="Peptidase_M42_aminopept"/>
</dbReference>
<evidence type="ECO:0000256" key="2">
    <source>
        <dbReference type="ARBA" id="ARBA00022438"/>
    </source>
</evidence>
<evidence type="ECO:0000256" key="6">
    <source>
        <dbReference type="SAM" id="MobiDB-lite"/>
    </source>
</evidence>
<keyword evidence="2" id="KW-0031">Aminopeptidase</keyword>
<organism evidence="7 8">
    <name type="scientific">Bauldia litoralis</name>
    <dbReference type="NCBI Taxonomy" id="665467"/>
    <lineage>
        <taxon>Bacteria</taxon>
        <taxon>Pseudomonadati</taxon>
        <taxon>Pseudomonadota</taxon>
        <taxon>Alphaproteobacteria</taxon>
        <taxon>Hyphomicrobiales</taxon>
        <taxon>Kaistiaceae</taxon>
        <taxon>Bauldia</taxon>
    </lineage>
</organism>
<dbReference type="GO" id="GO:0004177">
    <property type="term" value="F:aminopeptidase activity"/>
    <property type="evidence" value="ECO:0007669"/>
    <property type="project" value="UniProtKB-KW"/>
</dbReference>
<dbReference type="OrthoDB" id="361940at2"/>
<dbReference type="STRING" id="665467.SAMN02982931_04222"/>
<evidence type="ECO:0000256" key="5">
    <source>
        <dbReference type="ARBA" id="ARBA00022801"/>
    </source>
</evidence>
<proteinExistence type="inferred from homology"/>
<name>A0A1G6E7D4_9HYPH</name>
<evidence type="ECO:0000256" key="1">
    <source>
        <dbReference type="ARBA" id="ARBA00006272"/>
    </source>
</evidence>
<reference evidence="7 8" key="1">
    <citation type="submission" date="2016-10" db="EMBL/GenBank/DDBJ databases">
        <authorList>
            <person name="de Groot N.N."/>
        </authorList>
    </citation>
    <scope>NUCLEOTIDE SEQUENCE [LARGE SCALE GENOMIC DNA]</scope>
    <source>
        <strain evidence="7 8">ATCC 35022</strain>
    </source>
</reference>
<protein>
    <submittedName>
        <fullName evidence="7">Hydrolase, peptidase M42 family</fullName>
    </submittedName>
</protein>
<dbReference type="Pfam" id="PF05343">
    <property type="entry name" value="Peptidase_M42"/>
    <property type="match status" value="1"/>
</dbReference>
<sequence length="408" mass="44625">MPRLAIDSEYLATRLSQLLDIPSPTGYTDTIVRECCDELRRLGVKFEVTRRGGIRAFIPGKTDKPARAIVSHLDTLGAQVKLVKDNGRLELVSIGNWSARFAEGARVTIFSEKGAFRGTILPLKASGHTFNDEVDTAPVGWRHVELRIDAMTRSAAEVRRLGIDVGDIVAIDPSPEFLDNGFIVSRHLDNKAGAAVMFAVMDAILSQKAEMTVDTFFVFTIAEEVGNGAASILTPEVASMITIDNGTTAPGQNSDEFGVTICMADETGPFDYHLTKKLVALCRENDIRFQKDIFRYYRSDSASAVTAGADIRTALITFGIDASHGYERIHLHALRSLAELTTTYVTSPVAIRRDATEMSQSLRGFPRQPMVEADEQRSEPEVAAAEPTPDPEPKSAGKSHRKKKQGAK</sequence>
<evidence type="ECO:0000313" key="7">
    <source>
        <dbReference type="EMBL" id="SDB53326.1"/>
    </source>
</evidence>
<dbReference type="Gene3D" id="3.40.630.10">
    <property type="entry name" value="Zn peptidases"/>
    <property type="match status" value="1"/>
</dbReference>
<evidence type="ECO:0000313" key="8">
    <source>
        <dbReference type="Proteomes" id="UP000199071"/>
    </source>
</evidence>
<keyword evidence="8" id="KW-1185">Reference proteome</keyword>
<feature type="region of interest" description="Disordered" evidence="6">
    <location>
        <begin position="360"/>
        <end position="408"/>
    </location>
</feature>
<dbReference type="Gene3D" id="2.40.30.40">
    <property type="entry name" value="Peptidase M42, domain 2"/>
    <property type="match status" value="1"/>
</dbReference>
<dbReference type="CDD" id="cd05657">
    <property type="entry name" value="M42_glucanase_like"/>
    <property type="match status" value="1"/>
</dbReference>
<dbReference type="AlphaFoldDB" id="A0A1G6E7D4"/>
<dbReference type="Proteomes" id="UP000199071">
    <property type="component" value="Unassembled WGS sequence"/>
</dbReference>
<dbReference type="SUPFAM" id="SSF53187">
    <property type="entry name" value="Zn-dependent exopeptidases"/>
    <property type="match status" value="1"/>
</dbReference>
<dbReference type="EMBL" id="FMXQ01000010">
    <property type="protein sequence ID" value="SDB53326.1"/>
    <property type="molecule type" value="Genomic_DNA"/>
</dbReference>
<gene>
    <name evidence="7" type="ORF">SAMN02982931_04222</name>
</gene>
<evidence type="ECO:0000256" key="4">
    <source>
        <dbReference type="ARBA" id="ARBA00022723"/>
    </source>
</evidence>
<accession>A0A1G6E7D4</accession>
<dbReference type="GO" id="GO:0046872">
    <property type="term" value="F:metal ion binding"/>
    <property type="evidence" value="ECO:0007669"/>
    <property type="project" value="UniProtKB-KW"/>
</dbReference>
<keyword evidence="4" id="KW-0479">Metal-binding</keyword>
<feature type="compositionally biased region" description="Basic residues" evidence="6">
    <location>
        <begin position="397"/>
        <end position="408"/>
    </location>
</feature>
<comment type="similarity">
    <text evidence="1">Belongs to the peptidase M42 family.</text>
</comment>
<dbReference type="GO" id="GO:0006508">
    <property type="term" value="P:proteolysis"/>
    <property type="evidence" value="ECO:0007669"/>
    <property type="project" value="UniProtKB-KW"/>
</dbReference>
<dbReference type="InterPro" id="IPR008007">
    <property type="entry name" value="Peptidase_M42"/>
</dbReference>
<keyword evidence="3" id="KW-0645">Protease</keyword>
<dbReference type="NCBIfam" id="TIGR03106">
    <property type="entry name" value="trio_M42_hydro"/>
    <property type="match status" value="1"/>
</dbReference>
<dbReference type="InterPro" id="IPR023367">
    <property type="entry name" value="Peptidase_M42_dom2"/>
</dbReference>
<keyword evidence="5 7" id="KW-0378">Hydrolase</keyword>